<feature type="compositionally biased region" description="Polar residues" evidence="1">
    <location>
        <begin position="142"/>
        <end position="152"/>
    </location>
</feature>
<feature type="region of interest" description="Disordered" evidence="1">
    <location>
        <begin position="646"/>
        <end position="678"/>
    </location>
</feature>
<feature type="region of interest" description="Disordered" evidence="1">
    <location>
        <begin position="256"/>
        <end position="296"/>
    </location>
</feature>
<dbReference type="PANTHER" id="PTHR33349:SF41">
    <property type="entry name" value="EMB|CAB62594.1"/>
    <property type="match status" value="1"/>
</dbReference>
<feature type="compositionally biased region" description="Basic and acidic residues" evidence="1">
    <location>
        <begin position="319"/>
        <end position="336"/>
    </location>
</feature>
<dbReference type="GO" id="GO:0005516">
    <property type="term" value="F:calmodulin binding"/>
    <property type="evidence" value="ECO:0007669"/>
    <property type="project" value="InterPro"/>
</dbReference>
<proteinExistence type="predicted"/>
<feature type="compositionally biased region" description="Polar residues" evidence="1">
    <location>
        <begin position="476"/>
        <end position="497"/>
    </location>
</feature>
<evidence type="ECO:0000313" key="3">
    <source>
        <dbReference type="EMBL" id="MBA4679634.1"/>
    </source>
</evidence>
<feature type="region of interest" description="Disordered" evidence="1">
    <location>
        <begin position="134"/>
        <end position="154"/>
    </location>
</feature>
<reference evidence="3" key="1">
    <citation type="journal article" date="2013" name="J. Plant Res.">
        <title>Effect of fungi and light on seed germination of three Opuntia species from semiarid lands of central Mexico.</title>
        <authorList>
            <person name="Delgado-Sanchez P."/>
            <person name="Jimenez-Bremont J.F."/>
            <person name="Guerrero-Gonzalez Mde L."/>
            <person name="Flores J."/>
        </authorList>
    </citation>
    <scope>NUCLEOTIDE SEQUENCE</scope>
    <source>
        <tissue evidence="3">Cladode</tissue>
    </source>
</reference>
<dbReference type="SMART" id="SM01054">
    <property type="entry name" value="CaM_binding"/>
    <property type="match status" value="1"/>
</dbReference>
<feature type="region of interest" description="Disordered" evidence="1">
    <location>
        <begin position="474"/>
        <end position="595"/>
    </location>
</feature>
<sequence length="728" mass="79441">MPEDNGCNIRAPEHRELECGDLMDNSCQLGEEVRDITVDLGMEVEHGHGDMMKIYTRTEDEACDITGELGLKLECDYMKESSVAIGEEACDITTDRGVMKAAIGNEKASDGLVQETTDSVEEEVEDLRNNSNTLDIMIGKTPPSSENNSTVSHARKKPTAVIVGADYKFTVRSRYLSSPVGSCHDSCKFGHRHESEKKTSRASGMIRGSRSLMRTHTIEVSKSATKEETKKKTFLRRLSLPSSIAEKDVKLTSEVMNRSKNDLNQSKSKQIRSEIKPPSVPALGQTSRSKIENQPHNKVVVRNLNLLESSSLGIKAIRTKKEAGSRSKSEKKKGKEPMSSSFSPTLLKKSPSMKARLYKNLKSFSHSSNLSKSKEARIDGFGDVPEKTLYMIETHTDKKPAKRASRFALAKDSSPNTLRGSSISKSKDSKGSQKETDIGHPSSATDISMSATRIVKEPSQLGEIQQLGENQPELDSINTHQNGTITEDCGSKSNTPGGKSMVDEGRSKPNTLRLKSNVERGGSKPGTPRAKSAVGDGGSKPNTPRAKSREGGGSKPNTPRAKSKGEGGAKPSTPKAKSTFERRIKAKVSCPEETDGSTWKVKFKKGTVVALQVANSAPKKLLFKRGRIVGEDQIATNELVKIVKNRARRGNEPHGTPNDSKQPESGKVRLRHQEATSKKDTIDLNNVIEETASKLVKTRKSKVKALVGAFETVMSLRDRKPMVEASAS</sequence>
<organism evidence="3">
    <name type="scientific">Opuntia streptacantha</name>
    <name type="common">Prickly pear cactus</name>
    <name type="synonym">Opuntia cardona</name>
    <dbReference type="NCBI Taxonomy" id="393608"/>
    <lineage>
        <taxon>Eukaryota</taxon>
        <taxon>Viridiplantae</taxon>
        <taxon>Streptophyta</taxon>
        <taxon>Embryophyta</taxon>
        <taxon>Tracheophyta</taxon>
        <taxon>Spermatophyta</taxon>
        <taxon>Magnoliopsida</taxon>
        <taxon>eudicotyledons</taxon>
        <taxon>Gunneridae</taxon>
        <taxon>Pentapetalae</taxon>
        <taxon>Caryophyllales</taxon>
        <taxon>Cactineae</taxon>
        <taxon>Cactaceae</taxon>
        <taxon>Opuntioideae</taxon>
        <taxon>Opuntia</taxon>
    </lineage>
</organism>
<feature type="domain" description="Calmodulin-binding" evidence="2">
    <location>
        <begin position="597"/>
        <end position="715"/>
    </location>
</feature>
<dbReference type="InterPro" id="IPR012417">
    <property type="entry name" value="CaM-bd_dom_pln"/>
</dbReference>
<dbReference type="Pfam" id="PF07839">
    <property type="entry name" value="CaM_binding"/>
    <property type="match status" value="1"/>
</dbReference>
<feature type="region of interest" description="Disordered" evidence="1">
    <location>
        <begin position="318"/>
        <end position="348"/>
    </location>
</feature>
<reference evidence="3" key="2">
    <citation type="submission" date="2020-07" db="EMBL/GenBank/DDBJ databases">
        <authorList>
            <person name="Vera ALvarez R."/>
            <person name="Arias-Moreno D.M."/>
            <person name="Jimenez-Jacinto V."/>
            <person name="Jimenez-Bremont J.F."/>
            <person name="Swaminathan K."/>
            <person name="Moose S.P."/>
            <person name="Guerrero-Gonzalez M.L."/>
            <person name="Marino-Ramirez L."/>
            <person name="Landsman D."/>
            <person name="Rodriguez-Kessler M."/>
            <person name="Delgado-Sanchez P."/>
        </authorList>
    </citation>
    <scope>NUCLEOTIDE SEQUENCE</scope>
    <source>
        <tissue evidence="3">Cladode</tissue>
    </source>
</reference>
<name>A0A7C9AYZ8_OPUST</name>
<feature type="region of interest" description="Disordered" evidence="1">
    <location>
        <begin position="393"/>
        <end position="449"/>
    </location>
</feature>
<dbReference type="PANTHER" id="PTHR33349">
    <property type="entry name" value="EMB|CAB62594.1"/>
    <property type="match status" value="1"/>
</dbReference>
<accession>A0A7C9AYZ8</accession>
<feature type="compositionally biased region" description="Basic and acidic residues" evidence="1">
    <location>
        <begin position="661"/>
        <end position="678"/>
    </location>
</feature>
<dbReference type="EMBL" id="GISG01284050">
    <property type="protein sequence ID" value="MBA4679634.1"/>
    <property type="molecule type" value="Transcribed_RNA"/>
</dbReference>
<feature type="compositionally biased region" description="Basic and acidic residues" evidence="1">
    <location>
        <begin position="425"/>
        <end position="438"/>
    </location>
</feature>
<dbReference type="AlphaFoldDB" id="A0A7C9AYZ8"/>
<protein>
    <recommendedName>
        <fullName evidence="2">Calmodulin-binding domain-containing protein</fullName>
    </recommendedName>
</protein>
<evidence type="ECO:0000259" key="2">
    <source>
        <dbReference type="SMART" id="SM01054"/>
    </source>
</evidence>
<evidence type="ECO:0000256" key="1">
    <source>
        <dbReference type="SAM" id="MobiDB-lite"/>
    </source>
</evidence>